<reference evidence="1 2" key="1">
    <citation type="submission" date="2023-07" db="EMBL/GenBank/DDBJ databases">
        <title>Comparative genomics of wheat-associated soil bacteria to identify genetic determinants of phenazine resistance.</title>
        <authorList>
            <person name="Mouncey N."/>
        </authorList>
    </citation>
    <scope>NUCLEOTIDE SEQUENCE [LARGE SCALE GENOMIC DNA]</scope>
    <source>
        <strain evidence="1 2">V2I4</strain>
    </source>
</reference>
<organism evidence="1 2">
    <name type="scientific">Streptomyces umbrinus</name>
    <dbReference type="NCBI Taxonomy" id="67370"/>
    <lineage>
        <taxon>Bacteria</taxon>
        <taxon>Bacillati</taxon>
        <taxon>Actinomycetota</taxon>
        <taxon>Actinomycetes</taxon>
        <taxon>Kitasatosporales</taxon>
        <taxon>Streptomycetaceae</taxon>
        <taxon>Streptomyces</taxon>
        <taxon>Streptomyces phaeochromogenes group</taxon>
    </lineage>
</organism>
<comment type="caution">
    <text evidence="1">The sequence shown here is derived from an EMBL/GenBank/DDBJ whole genome shotgun (WGS) entry which is preliminary data.</text>
</comment>
<dbReference type="EMBL" id="JAUSZI010000002">
    <property type="protein sequence ID" value="MDQ1028377.1"/>
    <property type="molecule type" value="Genomic_DNA"/>
</dbReference>
<evidence type="ECO:0000313" key="1">
    <source>
        <dbReference type="EMBL" id="MDQ1028377.1"/>
    </source>
</evidence>
<protein>
    <recommendedName>
        <fullName evidence="3">Spore-associated protein A</fullName>
    </recommendedName>
</protein>
<dbReference type="Proteomes" id="UP001230328">
    <property type="component" value="Unassembled WGS sequence"/>
</dbReference>
<keyword evidence="2" id="KW-1185">Reference proteome</keyword>
<evidence type="ECO:0008006" key="3">
    <source>
        <dbReference type="Google" id="ProtNLM"/>
    </source>
</evidence>
<gene>
    <name evidence="1" type="ORF">QF035_005959</name>
</gene>
<dbReference type="RefSeq" id="WP_307523560.1">
    <property type="nucleotide sequence ID" value="NZ_JAUSZI010000002.1"/>
</dbReference>
<name>A0ABU0SY05_9ACTN</name>
<sequence length="167" mass="16625">MDPRPDGSTTTPQGGQNVRHAAAVAVVVAGGALALAAPASASAPVSAPTAAKAAPAAAASEAPVAKYNGACGTGHKVIDSANMENLGTTFLTYNKTTGENCVVTVRTKPGAAVNMFARLSSKTGGTATDRGRFTTYAGPVYIEARGECVTWEGGITTYSTKGTGQCG</sequence>
<evidence type="ECO:0000313" key="2">
    <source>
        <dbReference type="Proteomes" id="UP001230328"/>
    </source>
</evidence>
<proteinExistence type="predicted"/>
<accession>A0ABU0SY05</accession>